<dbReference type="AlphaFoldDB" id="A0A812SLN5"/>
<evidence type="ECO:0000313" key="4">
    <source>
        <dbReference type="Proteomes" id="UP000604046"/>
    </source>
</evidence>
<keyword evidence="2" id="KW-0812">Transmembrane</keyword>
<gene>
    <name evidence="3" type="primary">Lrguk</name>
    <name evidence="3" type="ORF">SNAT2548_LOCUS27545</name>
</gene>
<feature type="compositionally biased region" description="Basic and acidic residues" evidence="1">
    <location>
        <begin position="162"/>
        <end position="175"/>
    </location>
</feature>
<dbReference type="Proteomes" id="UP000604046">
    <property type="component" value="Unassembled WGS sequence"/>
</dbReference>
<comment type="caution">
    <text evidence="3">The sequence shown here is derived from an EMBL/GenBank/DDBJ whole genome shotgun (WGS) entry which is preliminary data.</text>
</comment>
<feature type="transmembrane region" description="Helical" evidence="2">
    <location>
        <begin position="496"/>
        <end position="515"/>
    </location>
</feature>
<proteinExistence type="predicted"/>
<feature type="transmembrane region" description="Helical" evidence="2">
    <location>
        <begin position="630"/>
        <end position="651"/>
    </location>
</feature>
<dbReference type="EMBL" id="CAJNDS010002477">
    <property type="protein sequence ID" value="CAE7491406.1"/>
    <property type="molecule type" value="Genomic_DNA"/>
</dbReference>
<evidence type="ECO:0000313" key="3">
    <source>
        <dbReference type="EMBL" id="CAE7491406.1"/>
    </source>
</evidence>
<feature type="transmembrane region" description="Helical" evidence="2">
    <location>
        <begin position="405"/>
        <end position="426"/>
    </location>
</feature>
<feature type="region of interest" description="Disordered" evidence="1">
    <location>
        <begin position="142"/>
        <end position="175"/>
    </location>
</feature>
<accession>A0A812SLN5</accession>
<sequence>MVASESARPVLQITTTTSEGLSLPRQQTLADMISEEEDGCERFHMTSDQLPSGDESLQQLMPAPPELPPEMGPAQHYELLYQVWQEQQGLRSFLEERLEAIRREISDLSKRDVCAGKLKVEKRPSEGVGAGLEGLERELGERARKHGLSQRRGSSASRVSRHSSDSEQEEQRQPLAIRELEVHEPSLTSVLPHMPEPPRTISFVEVAPMPEGPVACKKSSLKDGSPMSMYGGTASPRRAEVAEAESNNGSSGGLRAISGKDSPAGSEKLQVKMAVRRQHSLAALRPRASPKGKGETSLSALFQRRESQCLQESLAGTIVSAAAHAQEDMDLNSSPTAVSEASPCNPRKWWLASIWVRIFEISAQVCGLTPWARGQFADVQDDGLDDDRDDTAARWWRPARILSRMYHGLVMLLNTVFLFMSLKNLVCSKGQEFCAHGLSLVTDVVVALGALFAVWTCGGLWHYEDTAEIQVQTTDHLAEYVRESNLDHQWHMDKGGAAMAIAVVWLAAVCSRGSFMVIESTDADDDVINAVTIASMLLYSLAAACLLNACYLQMSMWRGLSLSVVAFARSVLKGEITCQAARAKWREVISCMRHMSRMFQLTAAALALTTVFVFFGTLADVQQDRKYALLPNLLIALSLPGSLVVAATATAHCTRLPSLVSMLNGSEAEEAEYMGLAMFLTISESGFFMWDTRVTLGVVQRFLYFTLAIVGTIGFQTKVLTLESFG</sequence>
<organism evidence="3 4">
    <name type="scientific">Symbiodinium natans</name>
    <dbReference type="NCBI Taxonomy" id="878477"/>
    <lineage>
        <taxon>Eukaryota</taxon>
        <taxon>Sar</taxon>
        <taxon>Alveolata</taxon>
        <taxon>Dinophyceae</taxon>
        <taxon>Suessiales</taxon>
        <taxon>Symbiodiniaceae</taxon>
        <taxon>Symbiodinium</taxon>
    </lineage>
</organism>
<keyword evidence="2" id="KW-1133">Transmembrane helix</keyword>
<feature type="transmembrane region" description="Helical" evidence="2">
    <location>
        <begin position="598"/>
        <end position="618"/>
    </location>
</feature>
<keyword evidence="2" id="KW-0472">Membrane</keyword>
<reference evidence="3" key="1">
    <citation type="submission" date="2021-02" db="EMBL/GenBank/DDBJ databases">
        <authorList>
            <person name="Dougan E. K."/>
            <person name="Rhodes N."/>
            <person name="Thang M."/>
            <person name="Chan C."/>
        </authorList>
    </citation>
    <scope>NUCLEOTIDE SEQUENCE</scope>
</reference>
<feature type="transmembrane region" description="Helical" evidence="2">
    <location>
        <begin position="671"/>
        <end position="690"/>
    </location>
</feature>
<feature type="region of interest" description="Disordered" evidence="1">
    <location>
        <begin position="215"/>
        <end position="267"/>
    </location>
</feature>
<feature type="transmembrane region" description="Helical" evidence="2">
    <location>
        <begin position="702"/>
        <end position="720"/>
    </location>
</feature>
<evidence type="ECO:0000256" key="2">
    <source>
        <dbReference type="SAM" id="Phobius"/>
    </source>
</evidence>
<protein>
    <submittedName>
        <fullName evidence="3">Lrguk protein</fullName>
    </submittedName>
</protein>
<keyword evidence="4" id="KW-1185">Reference proteome</keyword>
<feature type="transmembrane region" description="Helical" evidence="2">
    <location>
        <begin position="433"/>
        <end position="455"/>
    </location>
</feature>
<feature type="transmembrane region" description="Helical" evidence="2">
    <location>
        <begin position="527"/>
        <end position="554"/>
    </location>
</feature>
<evidence type="ECO:0000256" key="1">
    <source>
        <dbReference type="SAM" id="MobiDB-lite"/>
    </source>
</evidence>
<name>A0A812SLN5_9DINO</name>